<protein>
    <submittedName>
        <fullName evidence="1">Uncharacterized protein</fullName>
    </submittedName>
</protein>
<dbReference type="Proteomes" id="UP000197208">
    <property type="component" value="Unassembled WGS sequence"/>
</dbReference>
<dbReference type="EMBL" id="NHMK01000020">
    <property type="protein sequence ID" value="OWL94995.1"/>
    <property type="molecule type" value="Genomic_DNA"/>
</dbReference>
<keyword evidence="2" id="KW-1185">Reference proteome</keyword>
<dbReference type="OrthoDB" id="68589at2"/>
<organism evidence="1 2">
    <name type="scientific">Deinococcus indicus</name>
    <dbReference type="NCBI Taxonomy" id="223556"/>
    <lineage>
        <taxon>Bacteria</taxon>
        <taxon>Thermotogati</taxon>
        <taxon>Deinococcota</taxon>
        <taxon>Deinococci</taxon>
        <taxon>Deinococcales</taxon>
        <taxon>Deinococcaceae</taxon>
        <taxon>Deinococcus</taxon>
    </lineage>
</organism>
<evidence type="ECO:0000313" key="2">
    <source>
        <dbReference type="Proteomes" id="UP000197208"/>
    </source>
</evidence>
<reference evidence="1 2" key="1">
    <citation type="submission" date="2017-05" db="EMBL/GenBank/DDBJ databases">
        <title>De novo genome assembly of Deniococcus indicus strain DR1.</title>
        <authorList>
            <person name="Chauhan D."/>
            <person name="Yennamalli R.M."/>
            <person name="Priyadarshini R."/>
        </authorList>
    </citation>
    <scope>NUCLEOTIDE SEQUENCE [LARGE SCALE GENOMIC DNA]</scope>
    <source>
        <strain evidence="1 2">DR1</strain>
    </source>
</reference>
<gene>
    <name evidence="1" type="ORF">CBQ26_13125</name>
</gene>
<dbReference type="RefSeq" id="WP_088249082.1">
    <property type="nucleotide sequence ID" value="NZ_BNAM01000003.1"/>
</dbReference>
<evidence type="ECO:0000313" key="1">
    <source>
        <dbReference type="EMBL" id="OWL94995.1"/>
    </source>
</evidence>
<name>A0A246BIB5_9DEIO</name>
<accession>A0A246BIB5</accession>
<sequence>MTDLFRASIARALPSPERVRESLRQLSGPDLQAAAEYFSRTLPEFDVAVALPGAAGLAQAVADLRGAFLVTAGRTAAGRWELVAPDMAGITRELGSGRRPARAALFTPQLKSGLKELEVLLTAARPGWLVPALAAGVARTDALGRARLELQGVRVVTPVMLADTPGGLVFERRYPHSA</sequence>
<comment type="caution">
    <text evidence="1">The sequence shown here is derived from an EMBL/GenBank/DDBJ whole genome shotgun (WGS) entry which is preliminary data.</text>
</comment>
<proteinExistence type="predicted"/>
<dbReference type="AlphaFoldDB" id="A0A246BIB5"/>